<evidence type="ECO:0000256" key="4">
    <source>
        <dbReference type="ARBA" id="ARBA00022475"/>
    </source>
</evidence>
<feature type="transmembrane region" description="Helical" evidence="9">
    <location>
        <begin position="152"/>
        <end position="170"/>
    </location>
</feature>
<gene>
    <name evidence="10" type="primary">brnQ</name>
    <name evidence="10" type="ORF">OS242_02975</name>
</gene>
<feature type="transmembrane region" description="Helical" evidence="9">
    <location>
        <begin position="122"/>
        <end position="140"/>
    </location>
</feature>
<keyword evidence="3 9" id="KW-0813">Transport</keyword>
<evidence type="ECO:0000256" key="6">
    <source>
        <dbReference type="ARBA" id="ARBA00022970"/>
    </source>
</evidence>
<evidence type="ECO:0000313" key="10">
    <source>
        <dbReference type="EMBL" id="MCX7568924.1"/>
    </source>
</evidence>
<dbReference type="PANTHER" id="PTHR30588">
    <property type="entry name" value="BRANCHED-CHAIN AMINO ACID TRANSPORT SYSTEM 2 CARRIER PROTEIN"/>
    <property type="match status" value="1"/>
</dbReference>
<evidence type="ECO:0000313" key="11">
    <source>
        <dbReference type="Proteomes" id="UP001208017"/>
    </source>
</evidence>
<feature type="transmembrane region" description="Helical" evidence="9">
    <location>
        <begin position="196"/>
        <end position="215"/>
    </location>
</feature>
<evidence type="ECO:0000256" key="7">
    <source>
        <dbReference type="ARBA" id="ARBA00022989"/>
    </source>
</evidence>
<accession>A0ABT3X2H9</accession>
<keyword evidence="7 9" id="KW-1133">Transmembrane helix</keyword>
<comment type="caution">
    <text evidence="10">The sequence shown here is derived from an EMBL/GenBank/DDBJ whole genome shotgun (WGS) entry which is preliminary data.</text>
</comment>
<comment type="subcellular location">
    <subcellularLocation>
        <location evidence="1 9">Cell membrane</location>
        <topology evidence="1 9">Multi-pass membrane protein</topology>
    </subcellularLocation>
</comment>
<dbReference type="NCBIfam" id="TIGR00796">
    <property type="entry name" value="livcs"/>
    <property type="match status" value="1"/>
</dbReference>
<feature type="transmembrane region" description="Helical" evidence="9">
    <location>
        <begin position="374"/>
        <end position="397"/>
    </location>
</feature>
<organism evidence="10 11">
    <name type="scientific">Tumebacillus lacus</name>
    <dbReference type="NCBI Taxonomy" id="2995335"/>
    <lineage>
        <taxon>Bacteria</taxon>
        <taxon>Bacillati</taxon>
        <taxon>Bacillota</taxon>
        <taxon>Bacilli</taxon>
        <taxon>Bacillales</taxon>
        <taxon>Alicyclobacillaceae</taxon>
        <taxon>Tumebacillus</taxon>
    </lineage>
</organism>
<dbReference type="Pfam" id="PF05525">
    <property type="entry name" value="Branch_AA_trans"/>
    <property type="match status" value="1"/>
</dbReference>
<name>A0ABT3X2H9_9BACL</name>
<reference evidence="10 11" key="1">
    <citation type="submission" date="2022-11" db="EMBL/GenBank/DDBJ databases">
        <title>Study of microbial diversity in lake waters.</title>
        <authorList>
            <person name="Zhang J."/>
        </authorList>
    </citation>
    <scope>NUCLEOTIDE SEQUENCE [LARGE SCALE GENOMIC DNA]</scope>
    <source>
        <strain evidence="10 11">DT12</strain>
    </source>
</reference>
<dbReference type="InterPro" id="IPR004685">
    <property type="entry name" value="Brnchd-chn_aa_trnsp_Livcs"/>
</dbReference>
<feature type="transmembrane region" description="Helical" evidence="9">
    <location>
        <begin position="341"/>
        <end position="362"/>
    </location>
</feature>
<evidence type="ECO:0000256" key="1">
    <source>
        <dbReference type="ARBA" id="ARBA00004651"/>
    </source>
</evidence>
<keyword evidence="4" id="KW-1003">Cell membrane</keyword>
<feature type="transmembrane region" description="Helical" evidence="9">
    <location>
        <begin position="40"/>
        <end position="63"/>
    </location>
</feature>
<keyword evidence="8 9" id="KW-0472">Membrane</keyword>
<feature type="transmembrane region" description="Helical" evidence="9">
    <location>
        <begin position="227"/>
        <end position="248"/>
    </location>
</feature>
<keyword evidence="6 9" id="KW-0029">Amino-acid transport</keyword>
<dbReference type="PANTHER" id="PTHR30588:SF0">
    <property type="entry name" value="BRANCHED-CHAIN AMINO ACID PERMEASE BRNQ"/>
    <property type="match status" value="1"/>
</dbReference>
<dbReference type="Proteomes" id="UP001208017">
    <property type="component" value="Unassembled WGS sequence"/>
</dbReference>
<keyword evidence="11" id="KW-1185">Reference proteome</keyword>
<feature type="transmembrane region" description="Helical" evidence="9">
    <location>
        <begin position="9"/>
        <end position="28"/>
    </location>
</feature>
<feature type="transmembrane region" description="Helical" evidence="9">
    <location>
        <begin position="403"/>
        <end position="420"/>
    </location>
</feature>
<keyword evidence="5 9" id="KW-0812">Transmembrane</keyword>
<protein>
    <recommendedName>
        <fullName evidence="9">Branched-chain amino acid transport system carrier protein</fullName>
    </recommendedName>
</protein>
<proteinExistence type="inferred from homology"/>
<feature type="transmembrane region" description="Helical" evidence="9">
    <location>
        <begin position="281"/>
        <end position="302"/>
    </location>
</feature>
<evidence type="ECO:0000256" key="8">
    <source>
        <dbReference type="ARBA" id="ARBA00023136"/>
    </source>
</evidence>
<evidence type="ECO:0000256" key="3">
    <source>
        <dbReference type="ARBA" id="ARBA00022448"/>
    </source>
</evidence>
<feature type="transmembrane region" description="Helical" evidence="9">
    <location>
        <begin position="75"/>
        <end position="97"/>
    </location>
</feature>
<comment type="function">
    <text evidence="9">Component of the transport system for branched-chain amino acids.</text>
</comment>
<sequence length="437" mass="46087">MKGLPRKEIVYVSFMLFSMFFGAGNLIFPPFLGQSAGESVWLSLAGFVLSAVGLPILAVMAVAKAGSFERLGGRVHPVFASWFPVIIFLSIAPGLGVPRAGSLAYEMGVRQFLPVEMAEHPVSLLLYTLVFFGVVYALSLSPLKLVDRFGKLLTPLLLTMIAVIFVKSLFTDLGALGEPRGEYAAHPVFQGILDGYLTMDAIGALVFGMVLTTALRSRGIEGDKALSAAMVYVSIGAGALLTTVYLIIGYLGAQSASLGAAENGAQILSVMMNYLFGSGGTLLLGVVFTLACLCVSIGLVTSASQFFAGRFTRLSYRAWVGIFCLVSLTVANVGLTQILKVSVPILGVIYPVAILLVVFGLLDRAGKWAAPVYAATLGCAGVYSLLDVMGVGSLASMPLQEQGIGWLVPALLGLAAGWVWSKFGAKKTDSVQKHGVY</sequence>
<evidence type="ECO:0000256" key="9">
    <source>
        <dbReference type="RuleBase" id="RU362122"/>
    </source>
</evidence>
<comment type="similarity">
    <text evidence="2 9">Belongs to the branched chain amino acid transporter family.</text>
</comment>
<evidence type="ECO:0000256" key="5">
    <source>
        <dbReference type="ARBA" id="ARBA00022692"/>
    </source>
</evidence>
<feature type="transmembrane region" description="Helical" evidence="9">
    <location>
        <begin position="314"/>
        <end position="335"/>
    </location>
</feature>
<evidence type="ECO:0000256" key="2">
    <source>
        <dbReference type="ARBA" id="ARBA00008540"/>
    </source>
</evidence>
<dbReference type="RefSeq" id="WP_267150158.1">
    <property type="nucleotide sequence ID" value="NZ_JAPMLT010000001.1"/>
</dbReference>
<dbReference type="EMBL" id="JAPMLT010000001">
    <property type="protein sequence ID" value="MCX7568924.1"/>
    <property type="molecule type" value="Genomic_DNA"/>
</dbReference>